<keyword evidence="3" id="KW-0333">Golgi apparatus</keyword>
<evidence type="ECO:0000256" key="5">
    <source>
        <dbReference type="PIRSR" id="PIRSR607583-1"/>
    </source>
</evidence>
<dbReference type="PANTHER" id="PTHR12893:SF0">
    <property type="entry name" value="GRASP65"/>
    <property type="match status" value="1"/>
</dbReference>
<keyword evidence="4" id="KW-0472">Membrane</keyword>
<comment type="caution">
    <text evidence="7">The sequence shown here is derived from an EMBL/GenBank/DDBJ whole genome shotgun (WGS) entry which is preliminary data.</text>
</comment>
<feature type="binding site" evidence="5">
    <location>
        <position position="18"/>
    </location>
    <ligand>
        <name>Zn(2+)</name>
        <dbReference type="ChEBI" id="CHEBI:29105"/>
    </ligand>
</feature>
<keyword evidence="2" id="KW-0677">Repeat</keyword>
<dbReference type="PANTHER" id="PTHR12893">
    <property type="entry name" value="GOLGI REASSEMBLY STACKING PROTEIN GRASP"/>
    <property type="match status" value="1"/>
</dbReference>
<comment type="subcellular location">
    <subcellularLocation>
        <location evidence="1">Golgi apparatus membrane</location>
    </subcellularLocation>
</comment>
<dbReference type="SUPFAM" id="SSF50156">
    <property type="entry name" value="PDZ domain-like"/>
    <property type="match status" value="1"/>
</dbReference>
<evidence type="ECO:0000256" key="2">
    <source>
        <dbReference type="ARBA" id="ARBA00022737"/>
    </source>
</evidence>
<dbReference type="OrthoDB" id="3318at2759"/>
<feature type="domain" description="PDZ GRASP-type" evidence="6">
    <location>
        <begin position="15"/>
        <end position="100"/>
    </location>
</feature>
<feature type="domain" description="PDZ GRASP-type" evidence="6">
    <location>
        <begin position="98"/>
        <end position="187"/>
    </location>
</feature>
<feature type="non-terminal residue" evidence="7">
    <location>
        <position position="238"/>
    </location>
</feature>
<keyword evidence="5" id="KW-0862">Zinc</keyword>
<dbReference type="InterPro" id="IPR036034">
    <property type="entry name" value="PDZ_sf"/>
</dbReference>
<evidence type="ECO:0000313" key="8">
    <source>
        <dbReference type="Proteomes" id="UP000240830"/>
    </source>
</evidence>
<reference evidence="7 8" key="1">
    <citation type="submission" date="2016-10" db="EMBL/GenBank/DDBJ databases">
        <title>The genome of Paramicrosporidium saccamoebae is the missing link in understanding Cryptomycota and Microsporidia evolution.</title>
        <authorList>
            <person name="Quandt C.A."/>
            <person name="Beaudet D."/>
            <person name="Corsaro D."/>
            <person name="Michel R."/>
            <person name="Corradi N."/>
            <person name="James T."/>
        </authorList>
    </citation>
    <scope>NUCLEOTIDE SEQUENCE [LARGE SCALE GENOMIC DNA]</scope>
    <source>
        <strain evidence="7 8">KSL3</strain>
    </source>
</reference>
<dbReference type="AlphaFoldDB" id="A0A2H9TKH9"/>
<dbReference type="STRING" id="1246581.A0A2H9TKH9"/>
<gene>
    <name evidence="7" type="ORF">PSACC_02038</name>
</gene>
<dbReference type="Proteomes" id="UP000240830">
    <property type="component" value="Unassembled WGS sequence"/>
</dbReference>
<sequence length="238" mass="25900">MGAEQSNLASEETRHAFHVLRVDENSPAAVAKLVPYFDYIVAIQETPNVVSEMAKNHMDRPMKMAVYNSRLDTTRTVSIVPSHGWGGKTALVTEVNDRVWHVIDVSFESPAHRAGLIPQKDWIIGSPDIALNSSDDFYHLMIHNQKKPVRLLVFNIDQEAVREAVVVPDFDWGGQGCLGCDVASGALHRITPPTGPPLPVPTAEAVPPLPNITGSTTHANLQPIPGFDVGGSDDISFL</sequence>
<organism evidence="7 8">
    <name type="scientific">Paramicrosporidium saccamoebae</name>
    <dbReference type="NCBI Taxonomy" id="1246581"/>
    <lineage>
        <taxon>Eukaryota</taxon>
        <taxon>Fungi</taxon>
        <taxon>Fungi incertae sedis</taxon>
        <taxon>Cryptomycota</taxon>
        <taxon>Cryptomycota incertae sedis</taxon>
        <taxon>Paramicrosporidium</taxon>
    </lineage>
</organism>
<keyword evidence="5" id="KW-0479">Metal-binding</keyword>
<dbReference type="Pfam" id="PF04495">
    <property type="entry name" value="GRASP55_65"/>
    <property type="match status" value="1"/>
</dbReference>
<keyword evidence="8" id="KW-1185">Reference proteome</keyword>
<dbReference type="InterPro" id="IPR007583">
    <property type="entry name" value="GRASP55_65"/>
</dbReference>
<dbReference type="GO" id="GO:0046872">
    <property type="term" value="F:metal ion binding"/>
    <property type="evidence" value="ECO:0007669"/>
    <property type="project" value="UniProtKB-KW"/>
</dbReference>
<protein>
    <recommendedName>
        <fullName evidence="6">PDZ GRASP-type domain-containing protein</fullName>
    </recommendedName>
</protein>
<evidence type="ECO:0000313" key="7">
    <source>
        <dbReference type="EMBL" id="PJF18150.1"/>
    </source>
</evidence>
<dbReference type="GO" id="GO:0000139">
    <property type="term" value="C:Golgi membrane"/>
    <property type="evidence" value="ECO:0007669"/>
    <property type="project" value="UniProtKB-SubCell"/>
</dbReference>
<evidence type="ECO:0000256" key="3">
    <source>
        <dbReference type="ARBA" id="ARBA00023034"/>
    </source>
</evidence>
<evidence type="ECO:0000256" key="1">
    <source>
        <dbReference type="ARBA" id="ARBA00004394"/>
    </source>
</evidence>
<proteinExistence type="predicted"/>
<dbReference type="InterPro" id="IPR024958">
    <property type="entry name" value="GRASP_PDZ"/>
</dbReference>
<dbReference type="PROSITE" id="PS51865">
    <property type="entry name" value="PDZ_GRASP"/>
    <property type="match status" value="2"/>
</dbReference>
<dbReference type="EMBL" id="MTSL01000138">
    <property type="protein sequence ID" value="PJF18150.1"/>
    <property type="molecule type" value="Genomic_DNA"/>
</dbReference>
<evidence type="ECO:0000259" key="6">
    <source>
        <dbReference type="PROSITE" id="PS51865"/>
    </source>
</evidence>
<accession>A0A2H9TKH9</accession>
<evidence type="ECO:0000256" key="4">
    <source>
        <dbReference type="ARBA" id="ARBA00023136"/>
    </source>
</evidence>
<dbReference type="Gene3D" id="2.30.42.10">
    <property type="match status" value="2"/>
</dbReference>
<dbReference type="GO" id="GO:0007030">
    <property type="term" value="P:Golgi organization"/>
    <property type="evidence" value="ECO:0007669"/>
    <property type="project" value="TreeGrafter"/>
</dbReference>
<name>A0A2H9TKH9_9FUNG</name>